<dbReference type="RefSeq" id="WP_089514594.1">
    <property type="nucleotide sequence ID" value="NZ_NJGG01000001.1"/>
</dbReference>
<evidence type="ECO:0000313" key="4">
    <source>
        <dbReference type="Proteomes" id="UP000215188"/>
    </source>
</evidence>
<dbReference type="CDD" id="cd17470">
    <property type="entry name" value="T3SS_Flik_C"/>
    <property type="match status" value="1"/>
</dbReference>
<dbReference type="OrthoDB" id="8596319at2"/>
<dbReference type="Pfam" id="PF02120">
    <property type="entry name" value="Flg_hook"/>
    <property type="match status" value="1"/>
</dbReference>
<accession>A0A229FU90</accession>
<protein>
    <recommendedName>
        <fullName evidence="2">Flagellar hook-length control protein-like C-terminal domain-containing protein</fullName>
    </recommendedName>
</protein>
<sequence>MNLPSILSTIASSPQLDLNQIDNGQQSNSGMSFDQQLTAQTEKLNQQTSTIQTSESKATDSNQSQEAKLTSKAANESDEKNVDNSEIVEAMAGMAVAPSLISGINLAAKVIDRLTSSDSAAQIDGVTSVSEARSTEKSISTDSINTAMAKNALLGSTGVDSVINKEVMPQSNAQESPLSLSEQKIIADAKALNSSIQNSLNQTSATNTTGFTPEVMGSEVMSENDLRNAILQNARNNADSRTVNNADSLLTSNLLDLENQLTELKANNSLKLNNSINAAAISQRVLASDLALDATNQDISINNIGTNLRSAQIDSVNLPEIKTPVSSPDWGPALNQRITWMVANSLQNANITVNPPNLGPLEINIQTDQNKTNVQFIVSSSEVRQAIQDAIPSLGKMLESSGLQLGQADINSRSYSQNRENAKTETQIKNIEAIINQVESVSIQGQGLINTYV</sequence>
<dbReference type="InterPro" id="IPR038610">
    <property type="entry name" value="FliK-like_C_sf"/>
</dbReference>
<evidence type="ECO:0000256" key="1">
    <source>
        <dbReference type="SAM" id="MobiDB-lite"/>
    </source>
</evidence>
<dbReference type="InterPro" id="IPR052563">
    <property type="entry name" value="FliK"/>
</dbReference>
<dbReference type="Proteomes" id="UP000215188">
    <property type="component" value="Unassembled WGS sequence"/>
</dbReference>
<dbReference type="EMBL" id="NJGG01000001">
    <property type="protein sequence ID" value="OXL15555.1"/>
    <property type="molecule type" value="Genomic_DNA"/>
</dbReference>
<dbReference type="PANTHER" id="PTHR37533">
    <property type="entry name" value="FLAGELLAR HOOK-LENGTH CONTROL PROTEIN"/>
    <property type="match status" value="1"/>
</dbReference>
<feature type="compositionally biased region" description="Polar residues" evidence="1">
    <location>
        <begin position="42"/>
        <end position="74"/>
    </location>
</feature>
<comment type="caution">
    <text evidence="3">The sequence shown here is derived from an EMBL/GenBank/DDBJ whole genome shotgun (WGS) entry which is preliminary data.</text>
</comment>
<evidence type="ECO:0000259" key="2">
    <source>
        <dbReference type="Pfam" id="PF02120"/>
    </source>
</evidence>
<dbReference type="InterPro" id="IPR021136">
    <property type="entry name" value="Flagellar_hook_control-like_C"/>
</dbReference>
<name>A0A229FU90_9BURK</name>
<evidence type="ECO:0000313" key="3">
    <source>
        <dbReference type="EMBL" id="OXL15555.1"/>
    </source>
</evidence>
<dbReference type="Gene3D" id="3.30.750.140">
    <property type="match status" value="1"/>
</dbReference>
<keyword evidence="4" id="KW-1185">Reference proteome</keyword>
<dbReference type="AlphaFoldDB" id="A0A229FU90"/>
<gene>
    <name evidence="3" type="ORF">AOC33_00175</name>
</gene>
<feature type="domain" description="Flagellar hook-length control protein-like C-terminal" evidence="2">
    <location>
        <begin position="336"/>
        <end position="418"/>
    </location>
</feature>
<reference evidence="3 4" key="1">
    <citation type="submission" date="2017-06" db="EMBL/GenBank/DDBJ databases">
        <title>Reclassification of a Polynucleobacter cosmopolitanus strain isolated from tropical Lake Victoria as Polynucleobacter victoriensis comb. nov.</title>
        <authorList>
            <person name="Hahn M.W."/>
        </authorList>
    </citation>
    <scope>NUCLEOTIDE SEQUENCE [LARGE SCALE GENOMIC DNA]</scope>
    <source>
        <strain evidence="3 4">MWH-MoIso2</strain>
    </source>
</reference>
<dbReference type="PANTHER" id="PTHR37533:SF2">
    <property type="entry name" value="FLAGELLAR HOOK-LENGTH CONTROL PROTEIN"/>
    <property type="match status" value="1"/>
</dbReference>
<organism evidence="3 4">
    <name type="scientific">Polynucleobacter cosmopolitanus</name>
    <dbReference type="NCBI Taxonomy" id="351345"/>
    <lineage>
        <taxon>Bacteria</taxon>
        <taxon>Pseudomonadati</taxon>
        <taxon>Pseudomonadota</taxon>
        <taxon>Betaproteobacteria</taxon>
        <taxon>Burkholderiales</taxon>
        <taxon>Burkholderiaceae</taxon>
        <taxon>Polynucleobacter</taxon>
    </lineage>
</organism>
<feature type="region of interest" description="Disordered" evidence="1">
    <location>
        <begin position="42"/>
        <end position="82"/>
    </location>
</feature>
<proteinExistence type="predicted"/>